<proteinExistence type="predicted"/>
<keyword evidence="2" id="KW-0812">Transmembrane</keyword>
<dbReference type="Pfam" id="PF14020">
    <property type="entry name" value="DUF4236"/>
    <property type="match status" value="1"/>
</dbReference>
<gene>
    <name evidence="4" type="ORF">DW839_32100</name>
</gene>
<evidence type="ECO:0000313" key="5">
    <source>
        <dbReference type="Proteomes" id="UP000283975"/>
    </source>
</evidence>
<dbReference type="AlphaFoldDB" id="A0A414AEF7"/>
<comment type="caution">
    <text evidence="4">The sequence shown here is derived from an EMBL/GenBank/DDBJ whole genome shotgun (WGS) entry which is preliminary data.</text>
</comment>
<feature type="domain" description="DUF4236" evidence="3">
    <location>
        <begin position="3"/>
        <end position="57"/>
    </location>
</feature>
<dbReference type="Proteomes" id="UP000283975">
    <property type="component" value="Unassembled WGS sequence"/>
</dbReference>
<protein>
    <submittedName>
        <fullName evidence="4">DUF4236 domain-containing protein</fullName>
    </submittedName>
</protein>
<keyword evidence="2" id="KW-1133">Transmembrane helix</keyword>
<dbReference type="InterPro" id="IPR025330">
    <property type="entry name" value="DUF4236"/>
</dbReference>
<evidence type="ECO:0000259" key="3">
    <source>
        <dbReference type="Pfam" id="PF14020"/>
    </source>
</evidence>
<feature type="transmembrane region" description="Helical" evidence="2">
    <location>
        <begin position="85"/>
        <end position="102"/>
    </location>
</feature>
<keyword evidence="2" id="KW-0472">Membrane</keyword>
<dbReference type="EMBL" id="QSHZ01000072">
    <property type="protein sequence ID" value="RHC45594.1"/>
    <property type="molecule type" value="Genomic_DNA"/>
</dbReference>
<feature type="compositionally biased region" description="Basic and acidic residues" evidence="1">
    <location>
        <begin position="65"/>
        <end position="78"/>
    </location>
</feature>
<reference evidence="4 5" key="1">
    <citation type="submission" date="2018-08" db="EMBL/GenBank/DDBJ databases">
        <title>A genome reference for cultivated species of the human gut microbiota.</title>
        <authorList>
            <person name="Zou Y."/>
            <person name="Xue W."/>
            <person name="Luo G."/>
        </authorList>
    </citation>
    <scope>NUCLEOTIDE SEQUENCE [LARGE SCALE GENOMIC DNA]</scope>
    <source>
        <strain evidence="4 5">AM35-14</strain>
    </source>
</reference>
<evidence type="ECO:0000313" key="4">
    <source>
        <dbReference type="EMBL" id="RHC45594.1"/>
    </source>
</evidence>
<accession>A0A414AEF7</accession>
<feature type="compositionally biased region" description="Polar residues" evidence="1">
    <location>
        <begin position="54"/>
        <end position="64"/>
    </location>
</feature>
<organism evidence="4 5">
    <name type="scientific">Enterocloster bolteae</name>
    <dbReference type="NCBI Taxonomy" id="208479"/>
    <lineage>
        <taxon>Bacteria</taxon>
        <taxon>Bacillati</taxon>
        <taxon>Bacillota</taxon>
        <taxon>Clostridia</taxon>
        <taxon>Lachnospirales</taxon>
        <taxon>Lachnospiraceae</taxon>
        <taxon>Enterocloster</taxon>
    </lineage>
</organism>
<feature type="transmembrane region" description="Helical" evidence="2">
    <location>
        <begin position="108"/>
        <end position="124"/>
    </location>
</feature>
<evidence type="ECO:0000256" key="2">
    <source>
        <dbReference type="SAM" id="Phobius"/>
    </source>
</evidence>
<sequence length="290" mass="33269">MGFRFHKSFKVAPGVRINISKKSAGLSFGKKGARVSLNTKGQKRATVGIPGTGLSYSTSLNNKKSTTEHSVTRGERSRNTSSKQTPIWPLLLGILFLISGVAAMHKDIGNAIFMVLIGGVLIYWNRQKVSRPHSFSKIQLLEWQRLVISDSEKLIYTKEQLEDLTNDDIKQRTRIINDCKKLITTTTNADTFFDRYRLLEEHSDFIECYKPYFDVSQYIPTDFLNAKERHVNSFIDRMWEKTIQKVNTLTTENGKNNQFVKFSTTINEHLTDMPAGSVDYYKNQYLNKLH</sequence>
<feature type="region of interest" description="Disordered" evidence="1">
    <location>
        <begin position="46"/>
        <end position="83"/>
    </location>
</feature>
<evidence type="ECO:0000256" key="1">
    <source>
        <dbReference type="SAM" id="MobiDB-lite"/>
    </source>
</evidence>
<name>A0A414AEF7_9FIRM</name>